<keyword evidence="4" id="KW-1185">Reference proteome</keyword>
<feature type="region of interest" description="Disordered" evidence="1">
    <location>
        <begin position="19"/>
        <end position="60"/>
    </location>
</feature>
<evidence type="ECO:0000313" key="4">
    <source>
        <dbReference type="Proteomes" id="UP000643403"/>
    </source>
</evidence>
<dbReference type="EMBL" id="BMXY01000001">
    <property type="protein sequence ID" value="GGZ57394.1"/>
    <property type="molecule type" value="Genomic_DNA"/>
</dbReference>
<evidence type="ECO:0000313" key="3">
    <source>
        <dbReference type="EMBL" id="GGZ57394.1"/>
    </source>
</evidence>
<dbReference type="RefSeq" id="WP_189447162.1">
    <property type="nucleotide sequence ID" value="NZ_BMXY01000001.1"/>
</dbReference>
<organism evidence="3 4">
    <name type="scientific">Cognatilysobacter xinjiangensis</name>
    <dbReference type="NCBI Taxonomy" id="546892"/>
    <lineage>
        <taxon>Bacteria</taxon>
        <taxon>Pseudomonadati</taxon>
        <taxon>Pseudomonadota</taxon>
        <taxon>Gammaproteobacteria</taxon>
        <taxon>Lysobacterales</taxon>
        <taxon>Lysobacteraceae</taxon>
        <taxon>Cognatilysobacter</taxon>
    </lineage>
</organism>
<dbReference type="Pfam" id="PF11604">
    <property type="entry name" value="CusF_Ec"/>
    <property type="match status" value="1"/>
</dbReference>
<proteinExistence type="predicted"/>
<dbReference type="InterPro" id="IPR021647">
    <property type="entry name" value="CusF_Ec"/>
</dbReference>
<dbReference type="Gene3D" id="2.40.50.320">
    <property type="entry name" value="Copper binding periplasmic protein CusF"/>
    <property type="match status" value="1"/>
</dbReference>
<name>A0ABQ3BX37_9GAMM</name>
<dbReference type="Proteomes" id="UP000643403">
    <property type="component" value="Unassembled WGS sequence"/>
</dbReference>
<feature type="signal peptide" evidence="2">
    <location>
        <begin position="1"/>
        <end position="20"/>
    </location>
</feature>
<reference evidence="4" key="1">
    <citation type="journal article" date="2019" name="Int. J. Syst. Evol. Microbiol.">
        <title>The Global Catalogue of Microorganisms (GCM) 10K type strain sequencing project: providing services to taxonomists for standard genome sequencing and annotation.</title>
        <authorList>
            <consortium name="The Broad Institute Genomics Platform"/>
            <consortium name="The Broad Institute Genome Sequencing Center for Infectious Disease"/>
            <person name="Wu L."/>
            <person name="Ma J."/>
        </authorList>
    </citation>
    <scope>NUCLEOTIDE SEQUENCE [LARGE SCALE GENOMIC DNA]</scope>
    <source>
        <strain evidence="4">KCTC 22558</strain>
    </source>
</reference>
<evidence type="ECO:0000256" key="2">
    <source>
        <dbReference type="SAM" id="SignalP"/>
    </source>
</evidence>
<accession>A0ABQ3BX37</accession>
<evidence type="ECO:0000256" key="1">
    <source>
        <dbReference type="SAM" id="MobiDB-lite"/>
    </source>
</evidence>
<protein>
    <recommendedName>
        <fullName evidence="5">Copper-binding protein</fullName>
    </recommendedName>
</protein>
<evidence type="ECO:0008006" key="5">
    <source>
        <dbReference type="Google" id="ProtNLM"/>
    </source>
</evidence>
<dbReference type="InterPro" id="IPR042230">
    <property type="entry name" value="CusF_sf"/>
</dbReference>
<feature type="chain" id="PRO_5046023524" description="Copper-binding protein" evidence="2">
    <location>
        <begin position="21"/>
        <end position="132"/>
    </location>
</feature>
<keyword evidence="2" id="KW-0732">Signal</keyword>
<gene>
    <name evidence="3" type="ORF">GCM10008101_08720</name>
</gene>
<sequence length="132" mass="13258">MKLHIALVSLALLAGCTKPASDTAPTADAPAEPAATEQTPPATAADAPAASPTSPPAAGMVMGMGEVTAADASAGTITISHGPIEALKWPAMTMAFQATPEQIASVKPGDAIHFEFEQVNGQARLSKVLPSE</sequence>
<comment type="caution">
    <text evidence="3">The sequence shown here is derived from an EMBL/GenBank/DDBJ whole genome shotgun (WGS) entry which is preliminary data.</text>
</comment>
<feature type="compositionally biased region" description="Low complexity" evidence="1">
    <location>
        <begin position="19"/>
        <end position="58"/>
    </location>
</feature>
<dbReference type="PROSITE" id="PS51257">
    <property type="entry name" value="PROKAR_LIPOPROTEIN"/>
    <property type="match status" value="1"/>
</dbReference>